<organism evidence="1 2">
    <name type="scientific">Zingiber officinale</name>
    <name type="common">Ginger</name>
    <name type="synonym">Amomum zingiber</name>
    <dbReference type="NCBI Taxonomy" id="94328"/>
    <lineage>
        <taxon>Eukaryota</taxon>
        <taxon>Viridiplantae</taxon>
        <taxon>Streptophyta</taxon>
        <taxon>Embryophyta</taxon>
        <taxon>Tracheophyta</taxon>
        <taxon>Spermatophyta</taxon>
        <taxon>Magnoliopsida</taxon>
        <taxon>Liliopsida</taxon>
        <taxon>Zingiberales</taxon>
        <taxon>Zingiberaceae</taxon>
        <taxon>Zingiber</taxon>
    </lineage>
</organism>
<evidence type="ECO:0000313" key="2">
    <source>
        <dbReference type="Proteomes" id="UP000734854"/>
    </source>
</evidence>
<keyword evidence="2" id="KW-1185">Reference proteome</keyword>
<evidence type="ECO:0000313" key="1">
    <source>
        <dbReference type="EMBL" id="KAG6503980.1"/>
    </source>
</evidence>
<dbReference type="EMBL" id="JACMSC010000010">
    <property type="protein sequence ID" value="KAG6503980.1"/>
    <property type="molecule type" value="Genomic_DNA"/>
</dbReference>
<name>A0A8J5L7W1_ZINOF</name>
<protein>
    <submittedName>
        <fullName evidence="1">Uncharacterized protein</fullName>
    </submittedName>
</protein>
<dbReference type="AlphaFoldDB" id="A0A8J5L7W1"/>
<accession>A0A8J5L7W1</accession>
<proteinExistence type="predicted"/>
<sequence>MESTQESAIKVAYMLNLDLPVIPPPTKDDSEELRKQRAKQEEDEVLCSGHILNTLLDTLYDLFMAVKNPREIWTILEHKYGTQE</sequence>
<dbReference type="Proteomes" id="UP000734854">
    <property type="component" value="Unassembled WGS sequence"/>
</dbReference>
<gene>
    <name evidence="1" type="ORF">ZIOFF_036304</name>
</gene>
<comment type="caution">
    <text evidence="1">The sequence shown here is derived from an EMBL/GenBank/DDBJ whole genome shotgun (WGS) entry which is preliminary data.</text>
</comment>
<reference evidence="1 2" key="1">
    <citation type="submission" date="2020-08" db="EMBL/GenBank/DDBJ databases">
        <title>Plant Genome Project.</title>
        <authorList>
            <person name="Zhang R.-G."/>
        </authorList>
    </citation>
    <scope>NUCLEOTIDE SEQUENCE [LARGE SCALE GENOMIC DNA]</scope>
    <source>
        <tissue evidence="1">Rhizome</tissue>
    </source>
</reference>